<evidence type="ECO:0000256" key="1">
    <source>
        <dbReference type="ARBA" id="ARBA00010541"/>
    </source>
</evidence>
<dbReference type="Proteomes" id="UP000034098">
    <property type="component" value="Unassembled WGS sequence"/>
</dbReference>
<dbReference type="InterPro" id="IPR043504">
    <property type="entry name" value="Peptidase_S1_PA_chymotrypsin"/>
</dbReference>
<dbReference type="InterPro" id="IPR036034">
    <property type="entry name" value="PDZ_sf"/>
</dbReference>
<dbReference type="GO" id="GO:0006508">
    <property type="term" value="P:proteolysis"/>
    <property type="evidence" value="ECO:0007669"/>
    <property type="project" value="UniProtKB-KW"/>
</dbReference>
<dbReference type="PANTHER" id="PTHR43343:SF3">
    <property type="entry name" value="PROTEASE DO-LIKE 8, CHLOROPLASTIC"/>
    <property type="match status" value="1"/>
</dbReference>
<dbReference type="EC" id="3.4.21.107" evidence="7"/>
<evidence type="ECO:0000256" key="4">
    <source>
        <dbReference type="SAM" id="MobiDB-lite"/>
    </source>
</evidence>
<dbReference type="SUPFAM" id="SSF50494">
    <property type="entry name" value="Trypsin-like serine proteases"/>
    <property type="match status" value="1"/>
</dbReference>
<dbReference type="PATRIC" id="fig|69370.6.peg.669"/>
<dbReference type="SUPFAM" id="SSF50156">
    <property type="entry name" value="PDZ domain-like"/>
    <property type="match status" value="1"/>
</dbReference>
<evidence type="ECO:0000256" key="5">
    <source>
        <dbReference type="SAM" id="Phobius"/>
    </source>
</evidence>
<evidence type="ECO:0000313" key="8">
    <source>
        <dbReference type="Proteomes" id="UP000034098"/>
    </source>
</evidence>
<keyword evidence="5" id="KW-0812">Transmembrane</keyword>
<keyword evidence="5" id="KW-0472">Membrane</keyword>
<dbReference type="OrthoDB" id="9758917at2"/>
<dbReference type="EMBL" id="JYJA01000024">
    <property type="protein sequence ID" value="KJL44688.1"/>
    <property type="molecule type" value="Genomic_DNA"/>
</dbReference>
<dbReference type="AlphaFoldDB" id="A0A0M2HDK4"/>
<dbReference type="InterPro" id="IPR009003">
    <property type="entry name" value="Peptidase_S1_PA"/>
</dbReference>
<dbReference type="Gene3D" id="2.40.10.10">
    <property type="entry name" value="Trypsin-like serine proteases"/>
    <property type="match status" value="2"/>
</dbReference>
<evidence type="ECO:0000259" key="6">
    <source>
        <dbReference type="PROSITE" id="PS50106"/>
    </source>
</evidence>
<evidence type="ECO:0000256" key="2">
    <source>
        <dbReference type="ARBA" id="ARBA00022670"/>
    </source>
</evidence>
<feature type="region of interest" description="Disordered" evidence="4">
    <location>
        <begin position="1"/>
        <end position="137"/>
    </location>
</feature>
<feature type="transmembrane region" description="Helical" evidence="5">
    <location>
        <begin position="172"/>
        <end position="199"/>
    </location>
</feature>
<feature type="compositionally biased region" description="Low complexity" evidence="4">
    <location>
        <begin position="357"/>
        <end position="373"/>
    </location>
</feature>
<dbReference type="SMART" id="SM00228">
    <property type="entry name" value="PDZ"/>
    <property type="match status" value="1"/>
</dbReference>
<keyword evidence="2 7" id="KW-0645">Protease</keyword>
<dbReference type="PRINTS" id="PR00834">
    <property type="entry name" value="PROTEASES2C"/>
</dbReference>
<gene>
    <name evidence="7" type="primary">degP</name>
    <name evidence="7" type="ORF">RS82_00645</name>
</gene>
<feature type="compositionally biased region" description="Basic and acidic residues" evidence="4">
    <location>
        <begin position="1"/>
        <end position="11"/>
    </location>
</feature>
<dbReference type="InterPro" id="IPR001478">
    <property type="entry name" value="PDZ"/>
</dbReference>
<feature type="domain" description="PDZ" evidence="6">
    <location>
        <begin position="463"/>
        <end position="549"/>
    </location>
</feature>
<reference evidence="7 8" key="1">
    <citation type="submission" date="2015-02" db="EMBL/GenBank/DDBJ databases">
        <title>Draft genome sequences of ten Microbacterium spp. with emphasis on heavy metal contaminated environments.</title>
        <authorList>
            <person name="Corretto E."/>
        </authorList>
    </citation>
    <scope>NUCLEOTIDE SEQUENCE [LARGE SCALE GENOMIC DNA]</scope>
    <source>
        <strain evidence="7 8">DSM 8608</strain>
    </source>
</reference>
<dbReference type="InterPro" id="IPR001940">
    <property type="entry name" value="Peptidase_S1C"/>
</dbReference>
<keyword evidence="5" id="KW-1133">Transmembrane helix</keyword>
<organism evidence="7 8">
    <name type="scientific">Microbacterium trichothecenolyticum</name>
    <name type="common">Aureobacterium trichothecenolyticum</name>
    <dbReference type="NCBI Taxonomy" id="69370"/>
    <lineage>
        <taxon>Bacteria</taxon>
        <taxon>Bacillati</taxon>
        <taxon>Actinomycetota</taxon>
        <taxon>Actinomycetes</taxon>
        <taxon>Micrococcales</taxon>
        <taxon>Microbacteriaceae</taxon>
        <taxon>Microbacterium</taxon>
    </lineage>
</organism>
<comment type="caution">
    <text evidence="7">The sequence shown here is derived from an EMBL/GenBank/DDBJ whole genome shotgun (WGS) entry which is preliminary data.</text>
</comment>
<dbReference type="Pfam" id="PF13180">
    <property type="entry name" value="PDZ_2"/>
    <property type="match status" value="1"/>
</dbReference>
<accession>A0A0M2HDK4</accession>
<evidence type="ECO:0000313" key="7">
    <source>
        <dbReference type="EMBL" id="KJL44688.1"/>
    </source>
</evidence>
<dbReference type="GO" id="GO:0004252">
    <property type="term" value="F:serine-type endopeptidase activity"/>
    <property type="evidence" value="ECO:0007669"/>
    <property type="project" value="InterPro"/>
</dbReference>
<feature type="compositionally biased region" description="Low complexity" evidence="4">
    <location>
        <begin position="14"/>
        <end position="67"/>
    </location>
</feature>
<evidence type="ECO:0000256" key="3">
    <source>
        <dbReference type="ARBA" id="ARBA00022801"/>
    </source>
</evidence>
<protein>
    <submittedName>
        <fullName evidence="7">Periplasmic serine endoprotease DegP</fullName>
        <ecNumber evidence="7">3.4.21.107</ecNumber>
    </submittedName>
</protein>
<feature type="compositionally biased region" description="Low complexity" evidence="4">
    <location>
        <begin position="124"/>
        <end position="137"/>
    </location>
</feature>
<feature type="compositionally biased region" description="Low complexity" evidence="4">
    <location>
        <begin position="77"/>
        <end position="89"/>
    </location>
</feature>
<proteinExistence type="inferred from homology"/>
<dbReference type="InterPro" id="IPR051201">
    <property type="entry name" value="Chloro_Bact_Ser_Proteases"/>
</dbReference>
<sequence length="563" mass="54748">MSDIQGDRPEDQTPAVPSQSAAEAAAQTPAQPETPAPAAAAPEAVEPAQSSAPAQPAPPVASAAPAAALPPVPPSAPAAQPATHVQPTAPTQPVPPAGYPAGAHAYARPQGYAGQPAPYPHSYAGQPTPGAPGAAFGVPAADAQQTLPIAGSTGAVPTATKAPKKSSGAGKVVGLIVAAAIVGGAAGLGGAYAGVTWFAPVSASPAAGPSTVTVNDTDSVNQTTAIAAKVVPSVVTIEATGSSAAGTGSGVVLTKDGYVVTNTHVVTLDGATGDATIRVTTSDGRVYDAEVVGTDPTYDLAVIKLKDAEDLTPIEIADSSKLNVGDTTVAVGAPLGLANSVTEGIVSALNRSISIASSAAPDSGGDSQDQQDQNSQEGPFRFDFGQGDQQSTATESISISVIQTDAAINPGNSGGALVDSDGKLIGINVAIATAGGSSSDGSGSIGVGFSIPSDIVKRITGEIIDSGEATHGLLGANVKAAASVEGSTITGAYIDAVTDGGAAAAAGLQKGDIVTAFNGVPVTDATDLTAQVRAAAAGSDAEVTYVRDGKTQTLQVTLGSLQQ</sequence>
<dbReference type="PROSITE" id="PS50106">
    <property type="entry name" value="PDZ"/>
    <property type="match status" value="1"/>
</dbReference>
<comment type="similarity">
    <text evidence="1">Belongs to the peptidase S1C family.</text>
</comment>
<dbReference type="PANTHER" id="PTHR43343">
    <property type="entry name" value="PEPTIDASE S12"/>
    <property type="match status" value="1"/>
</dbReference>
<keyword evidence="8" id="KW-1185">Reference proteome</keyword>
<dbReference type="Pfam" id="PF13365">
    <property type="entry name" value="Trypsin_2"/>
    <property type="match status" value="1"/>
</dbReference>
<name>A0A0M2HDK4_MICTR</name>
<feature type="region of interest" description="Disordered" evidence="4">
    <location>
        <begin position="357"/>
        <end position="388"/>
    </location>
</feature>
<dbReference type="Gene3D" id="2.30.42.10">
    <property type="match status" value="1"/>
</dbReference>
<keyword evidence="3 7" id="KW-0378">Hydrolase</keyword>
<feature type="compositionally biased region" description="Low complexity" evidence="4">
    <location>
        <begin position="99"/>
        <end position="109"/>
    </location>
</feature>
<dbReference type="RefSeq" id="WP_045296858.1">
    <property type="nucleotide sequence ID" value="NZ_JYJA01000024.1"/>
</dbReference>